<evidence type="ECO:0000313" key="4">
    <source>
        <dbReference type="EMBL" id="QJX76279.1"/>
    </source>
</evidence>
<dbReference type="Proteomes" id="UP000501076">
    <property type="component" value="Chromosome"/>
</dbReference>
<name>A0A6M6DUC2_PRIMG</name>
<keyword evidence="2" id="KW-0119">Carbohydrate metabolism</keyword>
<evidence type="ECO:0000256" key="2">
    <source>
        <dbReference type="ARBA" id="ARBA00023277"/>
    </source>
</evidence>
<dbReference type="GO" id="GO:0006004">
    <property type="term" value="P:fucose metabolic process"/>
    <property type="evidence" value="ECO:0007669"/>
    <property type="project" value="InterPro"/>
</dbReference>
<dbReference type="GO" id="GO:0005737">
    <property type="term" value="C:cytoplasm"/>
    <property type="evidence" value="ECO:0007669"/>
    <property type="project" value="InterPro"/>
</dbReference>
<dbReference type="SUPFAM" id="SSF50443">
    <property type="entry name" value="FucI/AraA C-terminal domain-like"/>
    <property type="match status" value="1"/>
</dbReference>
<accession>A0A6M6DUC2</accession>
<dbReference type="EMBL" id="CP045272">
    <property type="protein sequence ID" value="QJX76279.1"/>
    <property type="molecule type" value="Genomic_DNA"/>
</dbReference>
<dbReference type="PANTHER" id="PTHR36120">
    <property type="entry name" value="FUCOSE ISOMERASE"/>
    <property type="match status" value="1"/>
</dbReference>
<dbReference type="RefSeq" id="WP_016766292.1">
    <property type="nucleotide sequence ID" value="NZ_CP045272.1"/>
</dbReference>
<dbReference type="GO" id="GO:0008736">
    <property type="term" value="F:L-fucose isomerase activity"/>
    <property type="evidence" value="ECO:0007669"/>
    <property type="project" value="InterPro"/>
</dbReference>
<reference evidence="4 5" key="1">
    <citation type="submission" date="2019-10" db="EMBL/GenBank/DDBJ databases">
        <title>Complete genome sequences for adaption low water activity.</title>
        <authorList>
            <person name="Zhao L."/>
            <person name="Zhong J."/>
        </authorList>
    </citation>
    <scope>NUCLEOTIDE SEQUENCE [LARGE SCALE GENOMIC DNA]</scope>
    <source>
        <strain evidence="4 5">FDU301</strain>
    </source>
</reference>
<dbReference type="PANTHER" id="PTHR36120:SF1">
    <property type="entry name" value="L-FUCOSE ISOMERASE C-TERMINAL DOMAIN-CONTAINING PROTEIN"/>
    <property type="match status" value="1"/>
</dbReference>
<sequence length="446" mass="49878">MQNTTVLYVPIGRKTFDIEAAEMYRQKSMEWLKGNCSTLIAPEQIITSVEELQGFLDSIKGDKIDTVLYQSVTFADGEFMVKILEYFKQPVIVWSVREPSVGGRLRLNSLTGGNSTSNVLRNHQHPFAFVFGNPDEKALQDRLLRQINVMRVLKALNELKIGVVGDYPPGFFFSQANEEELKSALGVTLHKMDLQEAFKECVKLPEHEWIGEVERAEKQVIGLNRNDETVTKFAQFSTYIKKHIQREELDALAMRCWPDFFNDLGAAPCSTLSQFTEDGMVTSCESDIHGSISMFILRELAGGNAPYLGDLVHIDEEKNSVVFWHCGAGAYSLANPSTGATAGVHPNRKIGFAMDFGLKAGEVTIFRVSHTPDGYRLLVMKGDALDVEQPFTGTSVEVELATNASDTLYELMHAGYEPHFALVYGDVTEHLIELGRMLNLETKVYI</sequence>
<keyword evidence="1" id="KW-0413">Isomerase</keyword>
<dbReference type="AlphaFoldDB" id="A0A6M6DUC2"/>
<evidence type="ECO:0000259" key="3">
    <source>
        <dbReference type="Pfam" id="PF02952"/>
    </source>
</evidence>
<dbReference type="Pfam" id="PF02952">
    <property type="entry name" value="Fucose_iso_C"/>
    <property type="match status" value="1"/>
</dbReference>
<evidence type="ECO:0000313" key="5">
    <source>
        <dbReference type="Proteomes" id="UP000501076"/>
    </source>
</evidence>
<organism evidence="4 5">
    <name type="scientific">Priestia megaterium</name>
    <name type="common">Bacillus megaterium</name>
    <dbReference type="NCBI Taxonomy" id="1404"/>
    <lineage>
        <taxon>Bacteria</taxon>
        <taxon>Bacillati</taxon>
        <taxon>Bacillota</taxon>
        <taxon>Bacilli</taxon>
        <taxon>Bacillales</taxon>
        <taxon>Bacillaceae</taxon>
        <taxon>Priestia</taxon>
    </lineage>
</organism>
<gene>
    <name evidence="4" type="ORF">FDZ14_08700</name>
</gene>
<proteinExistence type="predicted"/>
<dbReference type="InterPro" id="IPR015888">
    <property type="entry name" value="Fuc_isomerase_C"/>
</dbReference>
<dbReference type="InterPro" id="IPR004216">
    <property type="entry name" value="Fuc/Ara_isomerase_C"/>
</dbReference>
<feature type="domain" description="L-fucose isomerase C-terminal" evidence="3">
    <location>
        <begin position="359"/>
        <end position="441"/>
    </location>
</feature>
<protein>
    <recommendedName>
        <fullName evidence="3">L-fucose isomerase C-terminal domain-containing protein</fullName>
    </recommendedName>
</protein>
<evidence type="ECO:0000256" key="1">
    <source>
        <dbReference type="ARBA" id="ARBA00023235"/>
    </source>
</evidence>
<dbReference type="InterPro" id="IPR009015">
    <property type="entry name" value="Fucose_isomerase_N/cen_sf"/>
</dbReference>
<dbReference type="SUPFAM" id="SSF53743">
    <property type="entry name" value="FucI/AraA N-terminal and middle domains"/>
    <property type="match status" value="1"/>
</dbReference>